<evidence type="ECO:0000256" key="4">
    <source>
        <dbReference type="ARBA" id="ARBA00022962"/>
    </source>
</evidence>
<evidence type="ECO:0000313" key="7">
    <source>
        <dbReference type="Proteomes" id="UP000281332"/>
    </source>
</evidence>
<dbReference type="GO" id="GO:0097367">
    <property type="term" value="F:carbohydrate derivative binding"/>
    <property type="evidence" value="ECO:0007669"/>
    <property type="project" value="InterPro"/>
</dbReference>
<gene>
    <name evidence="6" type="ORF">BBB56_09490</name>
</gene>
<reference evidence="6 7" key="1">
    <citation type="submission" date="2018-11" db="EMBL/GenBank/DDBJ databases">
        <title>Whole genome sequencing of Pantoea sp. RIT388.</title>
        <authorList>
            <person name="Gan H.M."/>
            <person name="Hudson A.O."/>
        </authorList>
    </citation>
    <scope>NUCLEOTIDE SEQUENCE [LARGE SCALE GENOMIC DNA]</scope>
    <source>
        <strain evidence="6 7">RIT388</strain>
    </source>
</reference>
<dbReference type="Pfam" id="PF01380">
    <property type="entry name" value="SIS"/>
    <property type="match status" value="1"/>
</dbReference>
<evidence type="ECO:0000256" key="1">
    <source>
        <dbReference type="ARBA" id="ARBA00001031"/>
    </source>
</evidence>
<evidence type="ECO:0000313" key="6">
    <source>
        <dbReference type="EMBL" id="RPE01508.1"/>
    </source>
</evidence>
<dbReference type="GO" id="GO:0005829">
    <property type="term" value="C:cytosol"/>
    <property type="evidence" value="ECO:0007669"/>
    <property type="project" value="TreeGrafter"/>
</dbReference>
<name>A0A3N4P2U3_9GAMM</name>
<dbReference type="InterPro" id="IPR046348">
    <property type="entry name" value="SIS_dom_sf"/>
</dbReference>
<feature type="domain" description="SIS" evidence="5">
    <location>
        <begin position="27"/>
        <end position="166"/>
    </location>
</feature>
<dbReference type="SUPFAM" id="SSF53697">
    <property type="entry name" value="SIS domain"/>
    <property type="match status" value="1"/>
</dbReference>
<sequence length="337" mass="36153">MSNPYENDIAMQPEAVLAQLKNPLPESLKTLKLHEYDRIVLTGMGSSDYGLIPIERALIAKGYPVWRVDAGRLLDMPNLVTEKTLLWMTSQSGMSGEIVALLKEGNRPKTLIGLTNDENSTLGKSADILITLKSGDEATVSSKSYLNTLIAGYRTLALLLGEDEQRICAAVTDTLGDIRRLVQEKEAVARFADTLFTSARPRVAYIATGSYASSALTGALITKEASKVSAEGFIGGEFRHGPLETSGQGMLAVLLGKAGDETLERLATELLANGTDVVTIGERPFAASALLPISAGHELSQLLCGFIYIEHLTVALARHNGFIAGQFLYGQKITVAV</sequence>
<evidence type="ECO:0000256" key="2">
    <source>
        <dbReference type="ARBA" id="ARBA00012916"/>
    </source>
</evidence>
<dbReference type="PROSITE" id="PS51464">
    <property type="entry name" value="SIS"/>
    <property type="match status" value="1"/>
</dbReference>
<dbReference type="AlphaFoldDB" id="A0A3N4P2U3"/>
<comment type="catalytic activity">
    <reaction evidence="1">
        <text>D-fructose 6-phosphate + L-glutamine = D-glucosamine 6-phosphate + L-glutamate</text>
        <dbReference type="Rhea" id="RHEA:13237"/>
        <dbReference type="ChEBI" id="CHEBI:29985"/>
        <dbReference type="ChEBI" id="CHEBI:58359"/>
        <dbReference type="ChEBI" id="CHEBI:58725"/>
        <dbReference type="ChEBI" id="CHEBI:61527"/>
        <dbReference type="EC" id="2.6.1.16"/>
    </reaction>
</comment>
<proteinExistence type="predicted"/>
<dbReference type="OrthoDB" id="9761808at2"/>
<organism evidence="6 7">
    <name type="scientific">Candidatus Pantoea deserta</name>
    <dbReference type="NCBI Taxonomy" id="1869313"/>
    <lineage>
        <taxon>Bacteria</taxon>
        <taxon>Pseudomonadati</taxon>
        <taxon>Pseudomonadota</taxon>
        <taxon>Gammaproteobacteria</taxon>
        <taxon>Enterobacterales</taxon>
        <taxon>Erwiniaceae</taxon>
        <taxon>Pantoea</taxon>
    </lineage>
</organism>
<evidence type="ECO:0000259" key="5">
    <source>
        <dbReference type="PROSITE" id="PS51464"/>
    </source>
</evidence>
<dbReference type="GO" id="GO:0004360">
    <property type="term" value="F:glutamine-fructose-6-phosphate transaminase (isomerizing) activity"/>
    <property type="evidence" value="ECO:0007669"/>
    <property type="project" value="UniProtKB-EC"/>
</dbReference>
<dbReference type="Proteomes" id="UP000281332">
    <property type="component" value="Unassembled WGS sequence"/>
</dbReference>
<comment type="caution">
    <text evidence="6">The sequence shown here is derived from an EMBL/GenBank/DDBJ whole genome shotgun (WGS) entry which is preliminary data.</text>
</comment>
<evidence type="ECO:0000256" key="3">
    <source>
        <dbReference type="ARBA" id="ARBA00016090"/>
    </source>
</evidence>
<dbReference type="Gene3D" id="3.40.50.10490">
    <property type="entry name" value="Glucose-6-phosphate isomerase like protein, domain 1"/>
    <property type="match status" value="2"/>
</dbReference>
<keyword evidence="4" id="KW-0315">Glutamine amidotransferase</keyword>
<keyword evidence="7" id="KW-1185">Reference proteome</keyword>
<dbReference type="EC" id="2.6.1.16" evidence="2"/>
<dbReference type="EMBL" id="RMVG01000005">
    <property type="protein sequence ID" value="RPE01508.1"/>
    <property type="molecule type" value="Genomic_DNA"/>
</dbReference>
<dbReference type="InterPro" id="IPR001347">
    <property type="entry name" value="SIS_dom"/>
</dbReference>
<dbReference type="GO" id="GO:0006487">
    <property type="term" value="P:protein N-linked glycosylation"/>
    <property type="evidence" value="ECO:0007669"/>
    <property type="project" value="TreeGrafter"/>
</dbReference>
<dbReference type="GO" id="GO:0006002">
    <property type="term" value="P:fructose 6-phosphate metabolic process"/>
    <property type="evidence" value="ECO:0007669"/>
    <property type="project" value="TreeGrafter"/>
</dbReference>
<accession>A0A3N4P2U3</accession>
<dbReference type="GO" id="GO:0006047">
    <property type="term" value="P:UDP-N-acetylglucosamine metabolic process"/>
    <property type="evidence" value="ECO:0007669"/>
    <property type="project" value="TreeGrafter"/>
</dbReference>
<protein>
    <recommendedName>
        <fullName evidence="3">Glutamine--fructose-6-phosphate aminotransferase [isomerizing]</fullName>
        <ecNumber evidence="2">2.6.1.16</ecNumber>
    </recommendedName>
</protein>
<dbReference type="PANTHER" id="PTHR10937:SF0">
    <property type="entry name" value="GLUTAMINE--FRUCTOSE-6-PHOSPHATE TRANSAMINASE (ISOMERIZING)"/>
    <property type="match status" value="1"/>
</dbReference>
<dbReference type="PANTHER" id="PTHR10937">
    <property type="entry name" value="GLUCOSAMINE--FRUCTOSE-6-PHOSPHATE AMINOTRANSFERASE, ISOMERIZING"/>
    <property type="match status" value="1"/>
</dbReference>